<organism evidence="1 2">
    <name type="scientific">Clostridium cochlearium</name>
    <dbReference type="NCBI Taxonomy" id="1494"/>
    <lineage>
        <taxon>Bacteria</taxon>
        <taxon>Bacillati</taxon>
        <taxon>Bacillota</taxon>
        <taxon>Clostridia</taxon>
        <taxon>Eubacteriales</taxon>
        <taxon>Clostridiaceae</taxon>
        <taxon>Clostridium</taxon>
    </lineage>
</organism>
<reference evidence="1 2" key="1">
    <citation type="submission" date="2020-05" db="EMBL/GenBank/DDBJ databases">
        <title>Draft genome sequence of Clostridium cochlearium strain AGROS13 isolated from a sheep dairy farm in New Zealand.</title>
        <authorList>
            <person name="Gupta T.B."/>
            <person name="Jauregui R."/>
            <person name="Risson A.N."/>
            <person name="Brightwell G."/>
            <person name="Maclean P."/>
        </authorList>
    </citation>
    <scope>NUCLEOTIDE SEQUENCE [LARGE SCALE GENOMIC DNA]</scope>
    <source>
        <strain evidence="1 2">AGROS13</strain>
    </source>
</reference>
<protein>
    <submittedName>
        <fullName evidence="1">Uncharacterized protein</fullName>
    </submittedName>
</protein>
<dbReference type="AlphaFoldDB" id="A0A7Y3V7G6"/>
<accession>A0A7Y3V7G6</accession>
<dbReference type="RefSeq" id="WP_171303346.1">
    <property type="nucleotide sequence ID" value="NZ_JABFIF010000010.1"/>
</dbReference>
<sequence length="156" mass="17285">MKNKIKIDKLLVRQEENCDPIEVDPCDPVNIDSCNTCTKIDLGDIDLTNPGLLIDVSATIRNVCPNRLISVACILCEEVEDEDVVRAVQVLEDTAECPEGEECFCTDLDVDFTFAVEQACDPEGDDRVFKARIIAHYLNPECCECNCPEDNNDVGA</sequence>
<dbReference type="Proteomes" id="UP000528432">
    <property type="component" value="Unassembled WGS sequence"/>
</dbReference>
<proteinExistence type="predicted"/>
<evidence type="ECO:0000313" key="2">
    <source>
        <dbReference type="Proteomes" id="UP000528432"/>
    </source>
</evidence>
<evidence type="ECO:0000313" key="1">
    <source>
        <dbReference type="EMBL" id="NOH16060.1"/>
    </source>
</evidence>
<name>A0A7Y3V7G6_CLOCO</name>
<gene>
    <name evidence="1" type="ORF">HMJ28_06630</name>
</gene>
<comment type="caution">
    <text evidence="1">The sequence shown here is derived from an EMBL/GenBank/DDBJ whole genome shotgun (WGS) entry which is preliminary data.</text>
</comment>
<dbReference type="EMBL" id="JABFIF010000010">
    <property type="protein sequence ID" value="NOH16060.1"/>
    <property type="molecule type" value="Genomic_DNA"/>
</dbReference>